<dbReference type="InterPro" id="IPR003672">
    <property type="entry name" value="CobN/Mg_chltase"/>
</dbReference>
<dbReference type="Pfam" id="PF02514">
    <property type="entry name" value="CobN-Mg_chel"/>
    <property type="match status" value="1"/>
</dbReference>
<dbReference type="NCBIfam" id="TIGR02257">
    <property type="entry name" value="cobalto_cobN"/>
    <property type="match status" value="1"/>
</dbReference>
<keyword evidence="2" id="KW-0436">Ligase</keyword>
<proteinExistence type="predicted"/>
<dbReference type="PANTHER" id="PTHR44119">
    <property type="entry name" value="MAGNESIUM-CHELATASE SUBUNIT CHLH, CHLOROPLASTIC"/>
    <property type="match status" value="1"/>
</dbReference>
<dbReference type="GO" id="GO:0051116">
    <property type="term" value="F:cobaltochelatase activity"/>
    <property type="evidence" value="ECO:0007669"/>
    <property type="project" value="UniProtKB-EC"/>
</dbReference>
<evidence type="ECO:0000313" key="3">
    <source>
        <dbReference type="Proteomes" id="UP001626603"/>
    </source>
</evidence>
<dbReference type="EC" id="6.6.1.2" evidence="2"/>
<sequence length="1247" mass="136771">MNLIYIGSGSGDNPLLSRAAADLCDEGVPVTVRCVCSEDLDGNEELFIGTVEQVRDASFVIINLHGSVPYFKKFPRLREELEGLRAPVFVASTLPDEMEEFRHLFRLAEEDYRLVHAYLHLGGYENMRSLLLFVHGRIDGGSPAAPDPVRPPAHGIYHPGRPQDASPEDYLASLPPGARKAGILFWQGDYLEGALGGVDVVIASLEREGLSTIPVFCSSVPDPVSGSPGVAEIVRKYFMKEGKAVVDLLVVLMGFSQISLSSPGDGRSDGGPGNFFAELGVPVLQAMVTGQSRDDWAGNIRGLSPLELSSLVVWPEYDGQIITVPVASRESEDGARQVRGIAERADRLAKMAKAWADLRATPVDERRVAVLLYQYGLSNDSIGGAFGLDGPESAVRILHALREAGYDCGDDLPATGQDLVLLLLSGLTNTPECLTGPEMVRRAAGTVGRDEYREWFSGLDSTCRSSMLRDWGEPPGAVLTEGDRFLIPGRRFGNVFVGLQPPRGFLEEAEAVYHSTDLVMPHQYLAYYRWLKEGFGAQAVVHLGTHGTLEWLPGKNVALSSSCYPDAVLEDLPHLYPYVIDNPGEGVLAKRRSHAVIVDHLIPAMTRAGGYGDLEDLVLLLQDYFRASRSGEEAKADGLLEEIACIVERTDLASDLHLRSTAPSDLPPHLEALYDYLCTARDSLIKDGLHIFGEVPEGERFCELLYALTRIRNGRIPSLREAVGRAMGEDAPRLAADPSGWHSGRGMPNGVVLEEIDRRSADLIQKMTKTGCDPASIPGLLGEFDDREELETALEAICTEIVPAVRRTVDEIGSLAAGLDGRYVSPGPSGAPTRGNAHLLPTGRNFYSVDPATIPTPPAFAVGKRMAEEMIRRYVAEEGVYPKNVGIVVFATDTMKTGGDDLAYLLWLMGLRPVWSAYGGRVAGLEVVPLSELQRPRIDVTLRITGLFRDVFPGLIDLIDEGVEMVASLDEQDEDNYLAAHLRRSLLDAIREGLDADEARSRALVRIFGCPPGTYGAGVADRVTSADWGERRDLADTYLDWGGHAYGRKHHGEEMRDLFKRRLSELDVTVKNHDSRELDILDNDDDFMYLGGMIAAVKEYGGKDPVSFVGDSSNPEAPVLRTVAEESRFLFRSRILNPKWLEGLKPHRYRGAQELSALVDFAFGWDATSGILEDWQYRSLAETFLFDESCRAWLAEDNPHALMHMAGRLLEAVDRGMWEPDAETLGRLRSLYLSVESTLESMTGPGR</sequence>
<evidence type="ECO:0000313" key="2">
    <source>
        <dbReference type="EMBL" id="WOX55358.1"/>
    </source>
</evidence>
<dbReference type="InterPro" id="IPR011953">
    <property type="entry name" value="Cobalto_CobN"/>
</dbReference>
<dbReference type="Proteomes" id="UP001626603">
    <property type="component" value="Chromosome"/>
</dbReference>
<protein>
    <submittedName>
        <fullName evidence="2">Cobaltochelatase subunit CobN</fullName>
        <ecNumber evidence="2">6.6.1.2</ecNumber>
    </submittedName>
</protein>
<evidence type="ECO:0000259" key="1">
    <source>
        <dbReference type="Pfam" id="PF02514"/>
    </source>
</evidence>
<dbReference type="EMBL" id="CP137641">
    <property type="protein sequence ID" value="WOX55358.1"/>
    <property type="molecule type" value="Genomic_DNA"/>
</dbReference>
<name>A0ABD8A758_9EURY</name>
<dbReference type="CDD" id="cd10150">
    <property type="entry name" value="CobN_like"/>
    <property type="match status" value="1"/>
</dbReference>
<reference evidence="2 3" key="1">
    <citation type="submission" date="2023-10" db="EMBL/GenBank/DDBJ databases">
        <title>The complete genome sequence of Methanoculleus palmolei DSM 4273.</title>
        <authorList>
            <person name="Lai S.-J."/>
            <person name="You Y.-T."/>
            <person name="Chen S.-C."/>
        </authorList>
    </citation>
    <scope>NUCLEOTIDE SEQUENCE [LARGE SCALE GENOMIC DNA]</scope>
    <source>
        <strain evidence="2 3">DSM 4273</strain>
    </source>
</reference>
<accession>A0ABD8A758</accession>
<keyword evidence="3" id="KW-1185">Reference proteome</keyword>
<feature type="domain" description="CobN/magnesium chelatase" evidence="1">
    <location>
        <begin position="116"/>
        <end position="1225"/>
    </location>
</feature>
<dbReference type="PANTHER" id="PTHR44119:SF4">
    <property type="entry name" value="AEROBIC COBALTOCHELATASE SUBUNIT COBN"/>
    <property type="match status" value="1"/>
</dbReference>
<organism evidence="2 3">
    <name type="scientific">Methanoculleus palmolei</name>
    <dbReference type="NCBI Taxonomy" id="72612"/>
    <lineage>
        <taxon>Archaea</taxon>
        <taxon>Methanobacteriati</taxon>
        <taxon>Methanobacteriota</taxon>
        <taxon>Stenosarchaea group</taxon>
        <taxon>Methanomicrobia</taxon>
        <taxon>Methanomicrobiales</taxon>
        <taxon>Methanomicrobiaceae</taxon>
        <taxon>Methanoculleus</taxon>
    </lineage>
</organism>
<gene>
    <name evidence="2" type="primary">cobN</name>
    <name evidence="2" type="ORF">R6Y95_07765</name>
</gene>
<dbReference type="AlphaFoldDB" id="A0ABD8A758"/>